<accession>A0A2P5CEV6</accession>
<keyword evidence="3" id="KW-1185">Reference proteome</keyword>
<organism evidence="2 3">
    <name type="scientific">Trema orientale</name>
    <name type="common">Charcoal tree</name>
    <name type="synonym">Celtis orientalis</name>
    <dbReference type="NCBI Taxonomy" id="63057"/>
    <lineage>
        <taxon>Eukaryota</taxon>
        <taxon>Viridiplantae</taxon>
        <taxon>Streptophyta</taxon>
        <taxon>Embryophyta</taxon>
        <taxon>Tracheophyta</taxon>
        <taxon>Spermatophyta</taxon>
        <taxon>Magnoliopsida</taxon>
        <taxon>eudicotyledons</taxon>
        <taxon>Gunneridae</taxon>
        <taxon>Pentapetalae</taxon>
        <taxon>rosids</taxon>
        <taxon>fabids</taxon>
        <taxon>Rosales</taxon>
        <taxon>Cannabaceae</taxon>
        <taxon>Trema</taxon>
    </lineage>
</organism>
<feature type="region of interest" description="Disordered" evidence="1">
    <location>
        <begin position="17"/>
        <end position="38"/>
    </location>
</feature>
<gene>
    <name evidence="2" type="ORF">TorRG33x02_287800</name>
</gene>
<name>A0A2P5CEV6_TREOI</name>
<evidence type="ECO:0000313" key="3">
    <source>
        <dbReference type="Proteomes" id="UP000237000"/>
    </source>
</evidence>
<sequence>MKSKKIQVALTYIREQKSRLKENQHRSTSKDSGSHSCPEGMCFSITQAESKVLRRFNDDNSQFVMLQGPLIVYNAGRLRAY</sequence>
<proteinExistence type="predicted"/>
<dbReference type="Proteomes" id="UP000237000">
    <property type="component" value="Unassembled WGS sequence"/>
</dbReference>
<protein>
    <submittedName>
        <fullName evidence="2">Uncharacterized protein</fullName>
    </submittedName>
</protein>
<dbReference type="EMBL" id="JXTC01000374">
    <property type="protein sequence ID" value="PON59566.1"/>
    <property type="molecule type" value="Genomic_DNA"/>
</dbReference>
<comment type="caution">
    <text evidence="2">The sequence shown here is derived from an EMBL/GenBank/DDBJ whole genome shotgun (WGS) entry which is preliminary data.</text>
</comment>
<dbReference type="AlphaFoldDB" id="A0A2P5CEV6"/>
<evidence type="ECO:0000256" key="1">
    <source>
        <dbReference type="SAM" id="MobiDB-lite"/>
    </source>
</evidence>
<feature type="compositionally biased region" description="Basic and acidic residues" evidence="1">
    <location>
        <begin position="17"/>
        <end position="33"/>
    </location>
</feature>
<dbReference type="InParanoid" id="A0A2P5CEV6"/>
<reference evidence="3" key="1">
    <citation type="submission" date="2016-06" db="EMBL/GenBank/DDBJ databases">
        <title>Parallel loss of symbiosis genes in relatives of nitrogen-fixing non-legume Parasponia.</title>
        <authorList>
            <person name="Van Velzen R."/>
            <person name="Holmer R."/>
            <person name="Bu F."/>
            <person name="Rutten L."/>
            <person name="Van Zeijl A."/>
            <person name="Liu W."/>
            <person name="Santuari L."/>
            <person name="Cao Q."/>
            <person name="Sharma T."/>
            <person name="Shen D."/>
            <person name="Roswanjaya Y."/>
            <person name="Wardhani T."/>
            <person name="Kalhor M.S."/>
            <person name="Jansen J."/>
            <person name="Van den Hoogen J."/>
            <person name="Gungor B."/>
            <person name="Hartog M."/>
            <person name="Hontelez J."/>
            <person name="Verver J."/>
            <person name="Yang W.-C."/>
            <person name="Schijlen E."/>
            <person name="Repin R."/>
            <person name="Schilthuizen M."/>
            <person name="Schranz E."/>
            <person name="Heidstra R."/>
            <person name="Miyata K."/>
            <person name="Fedorova E."/>
            <person name="Kohlen W."/>
            <person name="Bisseling T."/>
            <person name="Smit S."/>
            <person name="Geurts R."/>
        </authorList>
    </citation>
    <scope>NUCLEOTIDE SEQUENCE [LARGE SCALE GENOMIC DNA]</scope>
    <source>
        <strain evidence="3">cv. RG33-2</strain>
    </source>
</reference>
<evidence type="ECO:0000313" key="2">
    <source>
        <dbReference type="EMBL" id="PON59566.1"/>
    </source>
</evidence>